<comment type="caution">
    <text evidence="2">The sequence shown here is derived from an EMBL/GenBank/DDBJ whole genome shotgun (WGS) entry which is preliminary data.</text>
</comment>
<accession>A0ABP9CXZ4</accession>
<evidence type="ECO:0000313" key="2">
    <source>
        <dbReference type="EMBL" id="GAA4822332.1"/>
    </source>
</evidence>
<evidence type="ECO:0000256" key="1">
    <source>
        <dbReference type="SAM" id="MobiDB-lite"/>
    </source>
</evidence>
<organism evidence="2 3">
    <name type="scientific">Tomitella cavernea</name>
    <dbReference type="NCBI Taxonomy" id="1387982"/>
    <lineage>
        <taxon>Bacteria</taxon>
        <taxon>Bacillati</taxon>
        <taxon>Actinomycetota</taxon>
        <taxon>Actinomycetes</taxon>
        <taxon>Mycobacteriales</taxon>
        <taxon>Tomitella</taxon>
    </lineage>
</organism>
<proteinExistence type="predicted"/>
<sequence>MHTGLDEGLPRLAQDRVHVPRFIRDIAVPVPQSLDDRDPVVARQPREQRREVQDRRRGSPAGEEYEGGRIRRRPFAALGVDVHPMAVD</sequence>
<name>A0ABP9CXZ4_9ACTN</name>
<reference evidence="3" key="1">
    <citation type="journal article" date="2019" name="Int. J. Syst. Evol. Microbiol.">
        <title>The Global Catalogue of Microorganisms (GCM) 10K type strain sequencing project: providing services to taxonomists for standard genome sequencing and annotation.</title>
        <authorList>
            <consortium name="The Broad Institute Genomics Platform"/>
            <consortium name="The Broad Institute Genome Sequencing Center for Infectious Disease"/>
            <person name="Wu L."/>
            <person name="Ma J."/>
        </authorList>
    </citation>
    <scope>NUCLEOTIDE SEQUENCE [LARGE SCALE GENOMIC DNA]</scope>
    <source>
        <strain evidence="3">JCM 18542</strain>
    </source>
</reference>
<dbReference type="EMBL" id="BAABKQ010000001">
    <property type="protein sequence ID" value="GAA4822332.1"/>
    <property type="molecule type" value="Genomic_DNA"/>
</dbReference>
<feature type="compositionally biased region" description="Basic and acidic residues" evidence="1">
    <location>
        <begin position="34"/>
        <end position="57"/>
    </location>
</feature>
<gene>
    <name evidence="2" type="ORF">GCM10023353_33490</name>
</gene>
<evidence type="ECO:0000313" key="3">
    <source>
        <dbReference type="Proteomes" id="UP001500839"/>
    </source>
</evidence>
<dbReference type="Proteomes" id="UP001500839">
    <property type="component" value="Unassembled WGS sequence"/>
</dbReference>
<feature type="region of interest" description="Disordered" evidence="1">
    <location>
        <begin position="33"/>
        <end position="70"/>
    </location>
</feature>
<keyword evidence="3" id="KW-1185">Reference proteome</keyword>
<protein>
    <submittedName>
        <fullName evidence="2">Uncharacterized protein</fullName>
    </submittedName>
</protein>